<evidence type="ECO:0000313" key="2">
    <source>
        <dbReference type="EMBL" id="GKV28947.1"/>
    </source>
</evidence>
<proteinExistence type="predicted"/>
<sequence length="277" mass="31605">MKKQSSSSNRTAKSPEHLHAKTIGCMSGIFHFLYKFRNRRKLLTSGKKEESERARESVKIQERAEENVLRSPALPAEIRTPPSTVVTRLMGVECESETAEEKRRKLVGALEKCDEELKTVQRIIEVMKRSVSVGSDDELIGHNVSAAADFALSPDNTNLHNSNSKIGRPSIQRQEKQQQNKKPGEEEEITNTCLVDRFTMDWVDAEGENVVRRKAMIDNVNQVCSDIAWGERREIGRIGLALQDYIFRDLIEEIVREMGNHSIHLLPFEACKRRLCF</sequence>
<dbReference type="Proteomes" id="UP001054252">
    <property type="component" value="Unassembled WGS sequence"/>
</dbReference>
<dbReference type="PANTHER" id="PTHR37234:SF1">
    <property type="entry name" value="OS03G0319200 PROTEIN"/>
    <property type="match status" value="1"/>
</dbReference>
<feature type="compositionally biased region" description="Basic and acidic residues" evidence="1">
    <location>
        <begin position="173"/>
        <end position="184"/>
    </location>
</feature>
<organism evidence="2 3">
    <name type="scientific">Rubroshorea leprosula</name>
    <dbReference type="NCBI Taxonomy" id="152421"/>
    <lineage>
        <taxon>Eukaryota</taxon>
        <taxon>Viridiplantae</taxon>
        <taxon>Streptophyta</taxon>
        <taxon>Embryophyta</taxon>
        <taxon>Tracheophyta</taxon>
        <taxon>Spermatophyta</taxon>
        <taxon>Magnoliopsida</taxon>
        <taxon>eudicotyledons</taxon>
        <taxon>Gunneridae</taxon>
        <taxon>Pentapetalae</taxon>
        <taxon>rosids</taxon>
        <taxon>malvids</taxon>
        <taxon>Malvales</taxon>
        <taxon>Dipterocarpaceae</taxon>
        <taxon>Rubroshorea</taxon>
    </lineage>
</organism>
<accession>A0AAV5KWA8</accession>
<protein>
    <recommendedName>
        <fullName evidence="4">DUF4378 domain-containing protein</fullName>
    </recommendedName>
</protein>
<evidence type="ECO:0008006" key="4">
    <source>
        <dbReference type="Google" id="ProtNLM"/>
    </source>
</evidence>
<gene>
    <name evidence="2" type="ORF">SLEP1_g37931</name>
</gene>
<feature type="region of interest" description="Disordered" evidence="1">
    <location>
        <begin position="153"/>
        <end position="188"/>
    </location>
</feature>
<feature type="compositionally biased region" description="Polar residues" evidence="1">
    <location>
        <begin position="154"/>
        <end position="165"/>
    </location>
</feature>
<reference evidence="2 3" key="1">
    <citation type="journal article" date="2021" name="Commun. Biol.">
        <title>The genome of Shorea leprosula (Dipterocarpaceae) highlights the ecological relevance of drought in aseasonal tropical rainforests.</title>
        <authorList>
            <person name="Ng K.K.S."/>
            <person name="Kobayashi M.J."/>
            <person name="Fawcett J.A."/>
            <person name="Hatakeyama M."/>
            <person name="Paape T."/>
            <person name="Ng C.H."/>
            <person name="Ang C.C."/>
            <person name="Tnah L.H."/>
            <person name="Lee C.T."/>
            <person name="Nishiyama T."/>
            <person name="Sese J."/>
            <person name="O'Brien M.J."/>
            <person name="Copetti D."/>
            <person name="Mohd Noor M.I."/>
            <person name="Ong R.C."/>
            <person name="Putra M."/>
            <person name="Sireger I.Z."/>
            <person name="Indrioko S."/>
            <person name="Kosugi Y."/>
            <person name="Izuno A."/>
            <person name="Isagi Y."/>
            <person name="Lee S.L."/>
            <person name="Shimizu K.K."/>
        </authorList>
    </citation>
    <scope>NUCLEOTIDE SEQUENCE [LARGE SCALE GENOMIC DNA]</scope>
    <source>
        <strain evidence="2">214</strain>
    </source>
</reference>
<dbReference type="PANTHER" id="PTHR37234">
    <property type="entry name" value="OS03G0319200 PROTEIN"/>
    <property type="match status" value="1"/>
</dbReference>
<evidence type="ECO:0000256" key="1">
    <source>
        <dbReference type="SAM" id="MobiDB-lite"/>
    </source>
</evidence>
<dbReference type="AlphaFoldDB" id="A0AAV5KWA8"/>
<comment type="caution">
    <text evidence="2">The sequence shown here is derived from an EMBL/GenBank/DDBJ whole genome shotgun (WGS) entry which is preliminary data.</text>
</comment>
<evidence type="ECO:0000313" key="3">
    <source>
        <dbReference type="Proteomes" id="UP001054252"/>
    </source>
</evidence>
<dbReference type="EMBL" id="BPVZ01000081">
    <property type="protein sequence ID" value="GKV28947.1"/>
    <property type="molecule type" value="Genomic_DNA"/>
</dbReference>
<name>A0AAV5KWA8_9ROSI</name>
<keyword evidence="3" id="KW-1185">Reference proteome</keyword>